<evidence type="ECO:0000256" key="6">
    <source>
        <dbReference type="ARBA" id="ARBA00022840"/>
    </source>
</evidence>
<keyword evidence="8 10" id="KW-0346">Stress response</keyword>
<comment type="catalytic activity">
    <reaction evidence="9 10">
        <text>ATP + H2O = ADP + phosphate + H(+)</text>
        <dbReference type="Rhea" id="RHEA:13065"/>
        <dbReference type="ChEBI" id="CHEBI:15377"/>
        <dbReference type="ChEBI" id="CHEBI:15378"/>
        <dbReference type="ChEBI" id="CHEBI:30616"/>
        <dbReference type="ChEBI" id="CHEBI:43474"/>
        <dbReference type="ChEBI" id="CHEBI:456216"/>
        <dbReference type="EC" id="3.6.4.13"/>
    </reaction>
</comment>
<keyword evidence="7 10" id="KW-0694">RNA-binding</keyword>
<evidence type="ECO:0000259" key="13">
    <source>
        <dbReference type="PROSITE" id="PS51192"/>
    </source>
</evidence>
<evidence type="ECO:0000256" key="11">
    <source>
        <dbReference type="PROSITE-ProRule" id="PRU00552"/>
    </source>
</evidence>
<feature type="domain" description="Helicase ATP-binding" evidence="13">
    <location>
        <begin position="39"/>
        <end position="210"/>
    </location>
</feature>
<dbReference type="EMBL" id="JTHE03000104">
    <property type="protein sequence ID" value="MCM1984853.1"/>
    <property type="molecule type" value="Genomic_DNA"/>
</dbReference>
<evidence type="ECO:0000256" key="7">
    <source>
        <dbReference type="ARBA" id="ARBA00022884"/>
    </source>
</evidence>
<keyword evidence="17" id="KW-1185">Reference proteome</keyword>
<feature type="region of interest" description="Disordered" evidence="12">
    <location>
        <begin position="546"/>
        <end position="589"/>
    </location>
</feature>
<dbReference type="PANTHER" id="PTHR47963:SF8">
    <property type="entry name" value="ATP-DEPENDENT RNA HELICASE DEAD"/>
    <property type="match status" value="1"/>
</dbReference>
<evidence type="ECO:0000256" key="1">
    <source>
        <dbReference type="ARBA" id="ARBA00004496"/>
    </source>
</evidence>
<dbReference type="InterPro" id="IPR014014">
    <property type="entry name" value="RNA_helicase_DEAD_Q_motif"/>
</dbReference>
<dbReference type="PROSITE" id="PS00039">
    <property type="entry name" value="DEAD_ATP_HELICASE"/>
    <property type="match status" value="1"/>
</dbReference>
<dbReference type="FunFam" id="3.30.70.330:FF:000068">
    <property type="entry name" value="ATP-dependent RNA helicase DeaD"/>
    <property type="match status" value="1"/>
</dbReference>
<feature type="domain" description="DEAD-box RNA helicase Q" evidence="15">
    <location>
        <begin position="8"/>
        <end position="36"/>
    </location>
</feature>
<dbReference type="InterPro" id="IPR001650">
    <property type="entry name" value="Helicase_C-like"/>
</dbReference>
<dbReference type="EC" id="3.6.4.13" evidence="10"/>
<evidence type="ECO:0000256" key="2">
    <source>
        <dbReference type="ARBA" id="ARBA00022490"/>
    </source>
</evidence>
<dbReference type="Pfam" id="PF00271">
    <property type="entry name" value="Helicase_C"/>
    <property type="match status" value="1"/>
</dbReference>
<dbReference type="InterPro" id="IPR027417">
    <property type="entry name" value="P-loop_NTPase"/>
</dbReference>
<feature type="domain" description="Helicase C-terminal" evidence="14">
    <location>
        <begin position="234"/>
        <end position="381"/>
    </location>
</feature>
<dbReference type="SMART" id="SM00487">
    <property type="entry name" value="DEXDc"/>
    <property type="match status" value="1"/>
</dbReference>
<comment type="caution">
    <text evidence="16">The sequence shown here is derived from an EMBL/GenBank/DDBJ whole genome shotgun (WGS) entry which is preliminary data.</text>
</comment>
<evidence type="ECO:0000259" key="14">
    <source>
        <dbReference type="PROSITE" id="PS51194"/>
    </source>
</evidence>
<dbReference type="InterPro" id="IPR057325">
    <property type="entry name" value="DeaD_dimer"/>
</dbReference>
<dbReference type="PROSITE" id="PS51195">
    <property type="entry name" value="Q_MOTIF"/>
    <property type="match status" value="1"/>
</dbReference>
<dbReference type="InterPro" id="IPR011545">
    <property type="entry name" value="DEAD/DEAH_box_helicase_dom"/>
</dbReference>
<dbReference type="SMART" id="SM00490">
    <property type="entry name" value="HELICc"/>
    <property type="match status" value="1"/>
</dbReference>
<dbReference type="Pfam" id="PF03880">
    <property type="entry name" value="DbpA"/>
    <property type="match status" value="1"/>
</dbReference>
<dbReference type="InterPro" id="IPR000629">
    <property type="entry name" value="RNA-helicase_DEAD-box_CS"/>
</dbReference>
<keyword evidence="4 10" id="KW-0378">Hydrolase</keyword>
<dbReference type="InterPro" id="IPR028618">
    <property type="entry name" value="DEAD_helicase_DeaD"/>
</dbReference>
<reference evidence="16 17" key="1">
    <citation type="journal article" date="2015" name="Genome Announc.">
        <title>Draft Genome Sequence of Filamentous Marine Cyanobacterium Lyngbya confervoides Strain BDU141951.</title>
        <authorList>
            <person name="Chandrababunaidu M.M."/>
            <person name="Sen D."/>
            <person name="Tripathy S."/>
        </authorList>
    </citation>
    <scope>NUCLEOTIDE SEQUENCE [LARGE SCALE GENOMIC DNA]</scope>
    <source>
        <strain evidence="16 17">BDU141951</strain>
    </source>
</reference>
<dbReference type="PANTHER" id="PTHR47963">
    <property type="entry name" value="DEAD-BOX ATP-DEPENDENT RNA HELICASE 47, MITOCHONDRIAL"/>
    <property type="match status" value="1"/>
</dbReference>
<keyword evidence="3 10" id="KW-0547">Nucleotide-binding</keyword>
<dbReference type="InterPro" id="IPR005580">
    <property type="entry name" value="DbpA/CsdA_RNA-bd_dom"/>
</dbReference>
<dbReference type="InterPro" id="IPR044742">
    <property type="entry name" value="DEAD/DEAH_RhlB"/>
</dbReference>
<dbReference type="RefSeq" id="WP_166277256.1">
    <property type="nucleotide sequence ID" value="NZ_JTHE03000104.1"/>
</dbReference>
<dbReference type="HAMAP" id="MF_00964">
    <property type="entry name" value="DEAD_helicase_DeaD"/>
    <property type="match status" value="1"/>
</dbReference>
<keyword evidence="5 10" id="KW-0347">Helicase</keyword>
<dbReference type="CDD" id="cd18787">
    <property type="entry name" value="SF2_C_DEAD"/>
    <property type="match status" value="1"/>
</dbReference>
<evidence type="ECO:0000256" key="10">
    <source>
        <dbReference type="HAMAP-Rule" id="MF_00964"/>
    </source>
</evidence>
<dbReference type="GO" id="GO:0006401">
    <property type="term" value="P:RNA catabolic process"/>
    <property type="evidence" value="ECO:0007669"/>
    <property type="project" value="UniProtKB-UniRule"/>
</dbReference>
<feature type="short sequence motif" description="Q motif" evidence="11">
    <location>
        <begin position="8"/>
        <end position="36"/>
    </location>
</feature>
<dbReference type="GO" id="GO:0003724">
    <property type="term" value="F:RNA helicase activity"/>
    <property type="evidence" value="ECO:0007669"/>
    <property type="project" value="UniProtKB-UniRule"/>
</dbReference>
<dbReference type="GO" id="GO:0003723">
    <property type="term" value="F:RNA binding"/>
    <property type="evidence" value="ECO:0007669"/>
    <property type="project" value="UniProtKB-UniRule"/>
</dbReference>
<dbReference type="InterPro" id="IPR034415">
    <property type="entry name" value="CsdA_RRM"/>
</dbReference>
<feature type="compositionally biased region" description="Low complexity" evidence="12">
    <location>
        <begin position="564"/>
        <end position="575"/>
    </location>
</feature>
<dbReference type="Proteomes" id="UP000031561">
    <property type="component" value="Unassembled WGS sequence"/>
</dbReference>
<feature type="region of interest" description="Disordered" evidence="12">
    <location>
        <begin position="440"/>
        <end position="466"/>
    </location>
</feature>
<feature type="compositionally biased region" description="Basic residues" evidence="12">
    <location>
        <begin position="550"/>
        <end position="563"/>
    </location>
</feature>
<dbReference type="GO" id="GO:0016787">
    <property type="term" value="F:hydrolase activity"/>
    <property type="evidence" value="ECO:0007669"/>
    <property type="project" value="UniProtKB-KW"/>
</dbReference>
<comment type="similarity">
    <text evidence="10">Belongs to the DEAD box helicase family. DeaD/CsdA subfamily.</text>
</comment>
<proteinExistence type="inferred from homology"/>
<dbReference type="CDD" id="cd12499">
    <property type="entry name" value="RRM_EcCsdA_like"/>
    <property type="match status" value="1"/>
</dbReference>
<dbReference type="Gene3D" id="3.40.50.300">
    <property type="entry name" value="P-loop containing nucleotide triphosphate hydrolases"/>
    <property type="match status" value="2"/>
</dbReference>
<sequence>MTTPESVSTFAELSLHRAILKAVDEAGYETPSPIQAQAIPPLLNGADILGQAQTGTGKTAAYALPLLSRLDLSINAPQILVLTPTRELAIQVAEAMQGYARHLNGFHITPIYGGQSIETQFRQLKRGAHVVVGSPGRLIDHLQRKTLNLDHLTAVVLDEADEMLRMGFIEDVEHILSKTPENRQVALLSATMPAAIKRIAQKYLKNPVEIKIKSKTATVSTINQRYWQVTHLHKIDALTRILEVEDFEAMIIFVRTKTMTVELVERLEARGYSTAALSGDIKQSLREKIVERLKKGSLDIVVATDVAARGLDVERISHVVNYDIPYDTETYIHRIGRTGRAGRTGEAILFISPREKRMLRSIEQATRQPIAPMQLPTHADIADRRIVQFKDKISETLAEQDLSFFTGLVNRYQQEHGVDAQEVAAALAFLVQLERPLLPPEPEEVKRPKSQKEGKEIPKRQKNKPVGNLKMEAYRLEVGSEIGVQPKNIVGAIANEAGLESTYIQEIQIYDHYSTVALPEGMPPELLKHLRKVRIFGEPLQLSRLEGVNRKGKSVSGKKRKKAAATAADLAPGAGKPKKKNRKESLVSS</sequence>
<comment type="function">
    <text evidence="10">DEAD-box RNA helicase involved in various cellular processes at low temperature, including ribosome biogenesis, mRNA degradation and translation initiation.</text>
</comment>
<dbReference type="GO" id="GO:0005737">
    <property type="term" value="C:cytoplasm"/>
    <property type="evidence" value="ECO:0007669"/>
    <property type="project" value="UniProtKB-SubCell"/>
</dbReference>
<dbReference type="SUPFAM" id="SSF52540">
    <property type="entry name" value="P-loop containing nucleoside triphosphate hydrolases"/>
    <property type="match status" value="1"/>
</dbReference>
<dbReference type="PROSITE" id="PS51192">
    <property type="entry name" value="HELICASE_ATP_BIND_1"/>
    <property type="match status" value="1"/>
</dbReference>
<evidence type="ECO:0000313" key="16">
    <source>
        <dbReference type="EMBL" id="MCM1984853.1"/>
    </source>
</evidence>
<dbReference type="PROSITE" id="PS51194">
    <property type="entry name" value="HELICASE_CTER"/>
    <property type="match status" value="1"/>
</dbReference>
<accession>A0ABD4T8N7</accession>
<gene>
    <name evidence="10" type="primary">deaD</name>
    <name evidence="10" type="synonym">csdA</name>
    <name evidence="16" type="ORF">QQ91_0018690</name>
</gene>
<evidence type="ECO:0000256" key="4">
    <source>
        <dbReference type="ARBA" id="ARBA00022801"/>
    </source>
</evidence>
<dbReference type="InterPro" id="IPR050547">
    <property type="entry name" value="DEAD_box_RNA_helicases"/>
</dbReference>
<dbReference type="GO" id="GO:0000027">
    <property type="term" value="P:ribosomal large subunit assembly"/>
    <property type="evidence" value="ECO:0007669"/>
    <property type="project" value="UniProtKB-UniRule"/>
</dbReference>
<dbReference type="GO" id="GO:0005524">
    <property type="term" value="F:ATP binding"/>
    <property type="evidence" value="ECO:0007669"/>
    <property type="project" value="UniProtKB-UniRule"/>
</dbReference>
<comment type="subcellular location">
    <subcellularLocation>
        <location evidence="1 10">Cytoplasm</location>
    </subcellularLocation>
</comment>
<dbReference type="Pfam" id="PF25399">
    <property type="entry name" value="DeaD_dimer"/>
    <property type="match status" value="1"/>
</dbReference>
<name>A0ABD4T8N7_9CYAN</name>
<evidence type="ECO:0000256" key="3">
    <source>
        <dbReference type="ARBA" id="ARBA00022741"/>
    </source>
</evidence>
<dbReference type="FunFam" id="3.40.50.300:FF:000108">
    <property type="entry name" value="ATP-dependent RNA helicase RhlE"/>
    <property type="match status" value="1"/>
</dbReference>
<dbReference type="InterPro" id="IPR012677">
    <property type="entry name" value="Nucleotide-bd_a/b_plait_sf"/>
</dbReference>
<keyword evidence="6 10" id="KW-0067">ATP-binding</keyword>
<dbReference type="CDD" id="cd00268">
    <property type="entry name" value="DEADc"/>
    <property type="match status" value="1"/>
</dbReference>
<evidence type="ECO:0000259" key="15">
    <source>
        <dbReference type="PROSITE" id="PS51195"/>
    </source>
</evidence>
<evidence type="ECO:0000256" key="12">
    <source>
        <dbReference type="SAM" id="MobiDB-lite"/>
    </source>
</evidence>
<dbReference type="Pfam" id="PF00270">
    <property type="entry name" value="DEAD"/>
    <property type="match status" value="1"/>
</dbReference>
<dbReference type="InterPro" id="IPR014001">
    <property type="entry name" value="Helicase_ATP-bd"/>
</dbReference>
<organism evidence="16 17">
    <name type="scientific">Lyngbya confervoides BDU141951</name>
    <dbReference type="NCBI Taxonomy" id="1574623"/>
    <lineage>
        <taxon>Bacteria</taxon>
        <taxon>Bacillati</taxon>
        <taxon>Cyanobacteriota</taxon>
        <taxon>Cyanophyceae</taxon>
        <taxon>Oscillatoriophycideae</taxon>
        <taxon>Oscillatoriales</taxon>
        <taxon>Microcoleaceae</taxon>
        <taxon>Lyngbya</taxon>
    </lineage>
</organism>
<dbReference type="Gene3D" id="3.30.70.330">
    <property type="match status" value="1"/>
</dbReference>
<evidence type="ECO:0000256" key="8">
    <source>
        <dbReference type="ARBA" id="ARBA00023016"/>
    </source>
</evidence>
<evidence type="ECO:0000313" key="17">
    <source>
        <dbReference type="Proteomes" id="UP000031561"/>
    </source>
</evidence>
<feature type="compositionally biased region" description="Basic and acidic residues" evidence="12">
    <location>
        <begin position="443"/>
        <end position="459"/>
    </location>
</feature>
<dbReference type="AlphaFoldDB" id="A0ABD4T8N7"/>
<evidence type="ECO:0000256" key="9">
    <source>
        <dbReference type="ARBA" id="ARBA00047984"/>
    </source>
</evidence>
<evidence type="ECO:0000256" key="5">
    <source>
        <dbReference type="ARBA" id="ARBA00022806"/>
    </source>
</evidence>
<protein>
    <recommendedName>
        <fullName evidence="10">ATP-dependent RNA helicase DeaD</fullName>
        <ecNumber evidence="10">3.6.4.13</ecNumber>
    </recommendedName>
    <alternativeName>
        <fullName evidence="10">Cold-shock DEAD box protein A</fullName>
    </alternativeName>
</protein>
<keyword evidence="2 10" id="KW-0963">Cytoplasm</keyword>